<evidence type="ECO:0000259" key="12">
    <source>
        <dbReference type="PROSITE" id="PS51012"/>
    </source>
</evidence>
<keyword evidence="8 11" id="KW-1133">Transmembrane helix</keyword>
<name>A0A074T9L3_9RHOB</name>
<evidence type="ECO:0000256" key="9">
    <source>
        <dbReference type="ARBA" id="ARBA00023047"/>
    </source>
</evidence>
<evidence type="ECO:0000313" key="13">
    <source>
        <dbReference type="EMBL" id="KEP68496.1"/>
    </source>
</evidence>
<sequence>MSRTVTALILREMSTRYGRSPGGYIWAIIEPLGAILLMSLGFSLLVRSPPLGNSFILFFATGYVPFSFYMNISNNTARSFRFSGALLSYPVVKWVDAIVARALLNALTGFLVSYLMLGIFIVIQQDPIALNFGPIVEAMSLALLLGVAVGTLNCALMGLITIWDQVWSIAMRPLFLASGVIILHDQLPETAQNILWFNPLMHITGIMRRGFYPDYQADYASVPYVVGVSLVLLFLGVVLLGRFHQKILNSGG</sequence>
<dbReference type="EMBL" id="JHEH01000031">
    <property type="protein sequence ID" value="KEP68496.1"/>
    <property type="molecule type" value="Genomic_DNA"/>
</dbReference>
<dbReference type="Proteomes" id="UP000027725">
    <property type="component" value="Unassembled WGS sequence"/>
</dbReference>
<organism evidence="13 14">
    <name type="scientific">Thioclava dalianensis</name>
    <dbReference type="NCBI Taxonomy" id="1185766"/>
    <lineage>
        <taxon>Bacteria</taxon>
        <taxon>Pseudomonadati</taxon>
        <taxon>Pseudomonadota</taxon>
        <taxon>Alphaproteobacteria</taxon>
        <taxon>Rhodobacterales</taxon>
        <taxon>Paracoccaceae</taxon>
        <taxon>Thioclava</taxon>
    </lineage>
</organism>
<keyword evidence="14" id="KW-1185">Reference proteome</keyword>
<dbReference type="InterPro" id="IPR013525">
    <property type="entry name" value="ABC2_TM"/>
</dbReference>
<proteinExistence type="inferred from homology"/>
<dbReference type="PRINTS" id="PR00164">
    <property type="entry name" value="ABC2TRNSPORT"/>
</dbReference>
<evidence type="ECO:0000256" key="11">
    <source>
        <dbReference type="RuleBase" id="RU361157"/>
    </source>
</evidence>
<dbReference type="GO" id="GO:0043190">
    <property type="term" value="C:ATP-binding cassette (ABC) transporter complex"/>
    <property type="evidence" value="ECO:0007669"/>
    <property type="project" value="InterPro"/>
</dbReference>
<comment type="subcellular location">
    <subcellularLocation>
        <location evidence="11">Cell inner membrane</location>
        <topology evidence="11">Multi-pass membrane protein</topology>
    </subcellularLocation>
    <subcellularLocation>
        <location evidence="1">Cell membrane</location>
        <topology evidence="1">Multi-pass membrane protein</topology>
    </subcellularLocation>
</comment>
<dbReference type="RefSeq" id="WP_074854933.1">
    <property type="nucleotide sequence ID" value="NZ_FOVB01000004.1"/>
</dbReference>
<dbReference type="GO" id="GO:0140359">
    <property type="term" value="F:ABC-type transporter activity"/>
    <property type="evidence" value="ECO:0007669"/>
    <property type="project" value="InterPro"/>
</dbReference>
<dbReference type="InterPro" id="IPR047817">
    <property type="entry name" value="ABC2_TM_bact-type"/>
</dbReference>
<keyword evidence="6 11" id="KW-0812">Transmembrane</keyword>
<evidence type="ECO:0000256" key="4">
    <source>
        <dbReference type="ARBA" id="ARBA00022475"/>
    </source>
</evidence>
<evidence type="ECO:0000256" key="1">
    <source>
        <dbReference type="ARBA" id="ARBA00004651"/>
    </source>
</evidence>
<feature type="domain" description="ABC transmembrane type-2" evidence="12">
    <location>
        <begin position="22"/>
        <end position="243"/>
    </location>
</feature>
<feature type="transmembrane region" description="Helical" evidence="11">
    <location>
        <begin position="23"/>
        <end position="46"/>
    </location>
</feature>
<keyword evidence="7" id="KW-0972">Capsule biogenesis/degradation</keyword>
<feature type="transmembrane region" description="Helical" evidence="11">
    <location>
        <begin position="135"/>
        <end position="160"/>
    </location>
</feature>
<gene>
    <name evidence="13" type="ORF">DL1_11600</name>
</gene>
<dbReference type="GO" id="GO:0015920">
    <property type="term" value="P:lipopolysaccharide transport"/>
    <property type="evidence" value="ECO:0007669"/>
    <property type="project" value="TreeGrafter"/>
</dbReference>
<evidence type="ECO:0000256" key="7">
    <source>
        <dbReference type="ARBA" id="ARBA00022903"/>
    </source>
</evidence>
<evidence type="ECO:0000256" key="8">
    <source>
        <dbReference type="ARBA" id="ARBA00022989"/>
    </source>
</evidence>
<feature type="transmembrane region" description="Helical" evidence="11">
    <location>
        <begin position="98"/>
        <end position="123"/>
    </location>
</feature>
<evidence type="ECO:0000256" key="2">
    <source>
        <dbReference type="ARBA" id="ARBA00007783"/>
    </source>
</evidence>
<accession>A0A074T9L3</accession>
<feature type="transmembrane region" description="Helical" evidence="11">
    <location>
        <begin position="53"/>
        <end position="72"/>
    </location>
</feature>
<dbReference type="GO" id="GO:0015774">
    <property type="term" value="P:polysaccharide transport"/>
    <property type="evidence" value="ECO:0007669"/>
    <property type="project" value="UniProtKB-KW"/>
</dbReference>
<evidence type="ECO:0000256" key="10">
    <source>
        <dbReference type="ARBA" id="ARBA00023136"/>
    </source>
</evidence>
<dbReference type="STRING" id="1185766.SAMN05216224_104212"/>
<keyword evidence="9" id="KW-0625">Polysaccharide transport</keyword>
<keyword evidence="3 11" id="KW-0813">Transport</keyword>
<comment type="caution">
    <text evidence="11">Lacks conserved residue(s) required for the propagation of feature annotation.</text>
</comment>
<dbReference type="eggNOG" id="COG1682">
    <property type="taxonomic scope" value="Bacteria"/>
</dbReference>
<evidence type="ECO:0000256" key="3">
    <source>
        <dbReference type="ARBA" id="ARBA00022448"/>
    </source>
</evidence>
<comment type="similarity">
    <text evidence="2 11">Belongs to the ABC-2 integral membrane protein family.</text>
</comment>
<evidence type="ECO:0000313" key="14">
    <source>
        <dbReference type="Proteomes" id="UP000027725"/>
    </source>
</evidence>
<dbReference type="InterPro" id="IPR000412">
    <property type="entry name" value="ABC_2_transport"/>
</dbReference>
<dbReference type="AlphaFoldDB" id="A0A074T9L3"/>
<evidence type="ECO:0000256" key="5">
    <source>
        <dbReference type="ARBA" id="ARBA00022597"/>
    </source>
</evidence>
<keyword evidence="4 11" id="KW-1003">Cell membrane</keyword>
<keyword evidence="10 11" id="KW-0472">Membrane</keyword>
<comment type="caution">
    <text evidence="13">The sequence shown here is derived from an EMBL/GenBank/DDBJ whole genome shotgun (WGS) entry which is preliminary data.</text>
</comment>
<dbReference type="PROSITE" id="PS51012">
    <property type="entry name" value="ABC_TM2"/>
    <property type="match status" value="1"/>
</dbReference>
<keyword evidence="5" id="KW-0762">Sugar transport</keyword>
<feature type="transmembrane region" description="Helical" evidence="11">
    <location>
        <begin position="224"/>
        <end position="243"/>
    </location>
</feature>
<dbReference type="Pfam" id="PF01061">
    <property type="entry name" value="ABC2_membrane"/>
    <property type="match status" value="1"/>
</dbReference>
<reference evidence="13 14" key="1">
    <citation type="submission" date="2014-03" db="EMBL/GenBank/DDBJ databases">
        <title>The draft genome sequence of Thioclava dalianensis DLFJ1-1.</title>
        <authorList>
            <person name="Lai Q."/>
            <person name="Shao Z."/>
        </authorList>
    </citation>
    <scope>NUCLEOTIDE SEQUENCE [LARGE SCALE GENOMIC DNA]</scope>
    <source>
        <strain evidence="13 14">DLFJ1-1</strain>
    </source>
</reference>
<evidence type="ECO:0000256" key="6">
    <source>
        <dbReference type="ARBA" id="ARBA00022692"/>
    </source>
</evidence>
<dbReference type="PANTHER" id="PTHR30413">
    <property type="entry name" value="INNER MEMBRANE TRANSPORT PERMEASE"/>
    <property type="match status" value="1"/>
</dbReference>
<dbReference type="PANTHER" id="PTHR30413:SF10">
    <property type="entry name" value="CAPSULE POLYSACCHARIDE EXPORT INNER-MEMBRANE PROTEIN CTRC"/>
    <property type="match status" value="1"/>
</dbReference>
<dbReference type="OrthoDB" id="8479094at2"/>
<protein>
    <recommendedName>
        <fullName evidence="11">Transport permease protein</fullName>
    </recommendedName>
</protein>